<comment type="caution">
    <text evidence="1">The sequence shown here is derived from an EMBL/GenBank/DDBJ whole genome shotgun (WGS) entry which is preliminary data.</text>
</comment>
<organism evidence="1 2">
    <name type="scientific">Hyphobacterium lacteum</name>
    <dbReference type="NCBI Taxonomy" id="3116575"/>
    <lineage>
        <taxon>Bacteria</taxon>
        <taxon>Pseudomonadati</taxon>
        <taxon>Pseudomonadota</taxon>
        <taxon>Alphaproteobacteria</taxon>
        <taxon>Maricaulales</taxon>
        <taxon>Maricaulaceae</taxon>
        <taxon>Hyphobacterium</taxon>
    </lineage>
</organism>
<sequence>MIVFMLAALLVQDAEVTETVPPLVTIEQLHRDPDGWNGQPIRMIGYFTECRNSPCQVCDVPDDASEEFT</sequence>
<dbReference type="Proteomes" id="UP001354971">
    <property type="component" value="Unassembled WGS sequence"/>
</dbReference>
<gene>
    <name evidence="1" type="ORF">V0U79_04580</name>
</gene>
<evidence type="ECO:0000313" key="2">
    <source>
        <dbReference type="Proteomes" id="UP001354971"/>
    </source>
</evidence>
<accession>A0ABU7LP06</accession>
<evidence type="ECO:0000313" key="1">
    <source>
        <dbReference type="EMBL" id="MEE2525632.1"/>
    </source>
</evidence>
<reference evidence="1 2" key="1">
    <citation type="submission" date="2024-01" db="EMBL/GenBank/DDBJ databases">
        <title>Hyphobacterium bacterium isolated from marine sediment.</title>
        <authorList>
            <person name="Zhao S."/>
        </authorList>
    </citation>
    <scope>NUCLEOTIDE SEQUENCE [LARGE SCALE GENOMIC DNA]</scope>
    <source>
        <strain evidence="2">HN65</strain>
    </source>
</reference>
<keyword evidence="2" id="KW-1185">Reference proteome</keyword>
<dbReference type="RefSeq" id="WP_330198291.1">
    <property type="nucleotide sequence ID" value="NZ_JAZDRP010000002.1"/>
</dbReference>
<dbReference type="EMBL" id="JAZDRP010000002">
    <property type="protein sequence ID" value="MEE2525632.1"/>
    <property type="molecule type" value="Genomic_DNA"/>
</dbReference>
<proteinExistence type="predicted"/>
<name>A0ABU7LP06_9PROT</name>
<protein>
    <submittedName>
        <fullName evidence="1">Uncharacterized protein</fullName>
    </submittedName>
</protein>